<dbReference type="Gene3D" id="3.20.10.10">
    <property type="entry name" value="D-amino Acid Aminotransferase, subunit A, domain 2"/>
    <property type="match status" value="1"/>
</dbReference>
<dbReference type="InterPro" id="IPR001544">
    <property type="entry name" value="Aminotrans_IV"/>
</dbReference>
<accession>A0A9X7Z820</accession>
<evidence type="ECO:0000313" key="6">
    <source>
        <dbReference type="Proteomes" id="UP000663505"/>
    </source>
</evidence>
<proteinExistence type="inferred from homology"/>
<organism evidence="5 6">
    <name type="scientific">Alicyclobacillus mengziensis</name>
    <dbReference type="NCBI Taxonomy" id="2931921"/>
    <lineage>
        <taxon>Bacteria</taxon>
        <taxon>Bacillati</taxon>
        <taxon>Bacillota</taxon>
        <taxon>Bacilli</taxon>
        <taxon>Bacillales</taxon>
        <taxon>Alicyclobacillaceae</taxon>
        <taxon>Alicyclobacillus</taxon>
    </lineage>
</organism>
<reference evidence="5 6" key="1">
    <citation type="submission" date="2021-02" db="EMBL/GenBank/DDBJ databases">
        <title>Alicyclobacillus curvatus sp. nov. and Alicyclobacillus mengziensis sp. nov., two acidophilic bacteria isolated from acid mine drainage.</title>
        <authorList>
            <person name="Huang Y."/>
        </authorList>
    </citation>
    <scope>NUCLEOTIDE SEQUENCE [LARGE SCALE GENOMIC DNA]</scope>
    <source>
        <strain evidence="5 6">S30H14</strain>
    </source>
</reference>
<dbReference type="Proteomes" id="UP000663505">
    <property type="component" value="Chromosome"/>
</dbReference>
<dbReference type="InterPro" id="IPR043131">
    <property type="entry name" value="BCAT-like_N"/>
</dbReference>
<protein>
    <submittedName>
        <fullName evidence="5">Aminotransferase class IV</fullName>
    </submittedName>
</protein>
<dbReference type="GO" id="GO:0005829">
    <property type="term" value="C:cytosol"/>
    <property type="evidence" value="ECO:0007669"/>
    <property type="project" value="TreeGrafter"/>
</dbReference>
<dbReference type="GO" id="GO:0046394">
    <property type="term" value="P:carboxylic acid biosynthetic process"/>
    <property type="evidence" value="ECO:0007669"/>
    <property type="project" value="UniProtKB-ARBA"/>
</dbReference>
<dbReference type="FunFam" id="3.20.10.10:FF:000002">
    <property type="entry name" value="D-alanine aminotransferase"/>
    <property type="match status" value="1"/>
</dbReference>
<dbReference type="Pfam" id="PF01063">
    <property type="entry name" value="Aminotran_4"/>
    <property type="match status" value="1"/>
</dbReference>
<dbReference type="KEGG" id="afx:JZ786_09475"/>
<dbReference type="RefSeq" id="WP_206658441.1">
    <property type="nucleotide sequence ID" value="NZ_CP071182.1"/>
</dbReference>
<comment type="cofactor">
    <cofactor evidence="1">
        <name>pyridoxal 5'-phosphate</name>
        <dbReference type="ChEBI" id="CHEBI:597326"/>
    </cofactor>
</comment>
<dbReference type="InterPro" id="IPR050571">
    <property type="entry name" value="Class-IV_PLP-Dep_Aminotrnsfr"/>
</dbReference>
<evidence type="ECO:0000256" key="1">
    <source>
        <dbReference type="ARBA" id="ARBA00001933"/>
    </source>
</evidence>
<keyword evidence="5" id="KW-0808">Transferase</keyword>
<keyword evidence="5" id="KW-0032">Aminotransferase</keyword>
<evidence type="ECO:0000256" key="2">
    <source>
        <dbReference type="ARBA" id="ARBA00009320"/>
    </source>
</evidence>
<dbReference type="PANTHER" id="PTHR42743">
    <property type="entry name" value="AMINO-ACID AMINOTRANSFERASE"/>
    <property type="match status" value="1"/>
</dbReference>
<dbReference type="InterPro" id="IPR043132">
    <property type="entry name" value="BCAT-like_C"/>
</dbReference>
<dbReference type="PANTHER" id="PTHR42743:SF10">
    <property type="entry name" value="D-ALANINE AMINOTRANSFERASE"/>
    <property type="match status" value="1"/>
</dbReference>
<dbReference type="Gene3D" id="3.30.470.10">
    <property type="match status" value="1"/>
</dbReference>
<comment type="subunit">
    <text evidence="3">Homodimer.</text>
</comment>
<dbReference type="SUPFAM" id="SSF56752">
    <property type="entry name" value="D-aminoacid aminotransferase-like PLP-dependent enzymes"/>
    <property type="match status" value="1"/>
</dbReference>
<name>A0A9X7Z820_9BACL</name>
<dbReference type="EMBL" id="CP071182">
    <property type="protein sequence ID" value="QSO49127.1"/>
    <property type="molecule type" value="Genomic_DNA"/>
</dbReference>
<sequence>MPFVGYYDGEFVELGARSVPIEERGHQFGDGVYEVVRVYGGRPFLLDWHLERMENSLKAIAIENPFDREGWIQLIGEAIRRSGEAEATVYWQVTRGIAPRNHVFPSAKSVVSLTVRPLAVSGSSAHEAHTAVGEPGPAQTADTAPQASLPPLIALPDERWANAYVKSINLLPNVIAKEIAHRYHAQEAMLVKNGSITECSGSNVWFVRGGELWTAPTNRFILPGITRRFVRQLAKDAGVPVHEEALHLDELQDVEEVFVTSTTQEIQLIGSIVTPVDKETALYNLPADLPSSLVSIGETLKTLWTSPSTPVVGLKLARLFRETVYRIQQGESPLAVIQ</sequence>
<dbReference type="GO" id="GO:0008483">
    <property type="term" value="F:transaminase activity"/>
    <property type="evidence" value="ECO:0007669"/>
    <property type="project" value="UniProtKB-KW"/>
</dbReference>
<dbReference type="GO" id="GO:0008652">
    <property type="term" value="P:amino acid biosynthetic process"/>
    <property type="evidence" value="ECO:0007669"/>
    <property type="project" value="UniProtKB-ARBA"/>
</dbReference>
<keyword evidence="6" id="KW-1185">Reference proteome</keyword>
<evidence type="ECO:0000256" key="3">
    <source>
        <dbReference type="ARBA" id="ARBA00011738"/>
    </source>
</evidence>
<keyword evidence="4" id="KW-0663">Pyridoxal phosphate</keyword>
<evidence type="ECO:0000313" key="5">
    <source>
        <dbReference type="EMBL" id="QSO49127.1"/>
    </source>
</evidence>
<comment type="similarity">
    <text evidence="2">Belongs to the class-IV pyridoxal-phosphate-dependent aminotransferase family.</text>
</comment>
<gene>
    <name evidence="5" type="ORF">JZ786_09475</name>
</gene>
<dbReference type="AlphaFoldDB" id="A0A9X7Z820"/>
<dbReference type="InterPro" id="IPR036038">
    <property type="entry name" value="Aminotransferase-like"/>
</dbReference>
<evidence type="ECO:0000256" key="4">
    <source>
        <dbReference type="ARBA" id="ARBA00022898"/>
    </source>
</evidence>